<reference evidence="3" key="1">
    <citation type="submission" date="2016-11" db="UniProtKB">
        <authorList>
            <consortium name="WormBaseParasite"/>
        </authorList>
    </citation>
    <scope>IDENTIFICATION</scope>
</reference>
<feature type="transmembrane region" description="Helical" evidence="1">
    <location>
        <begin position="57"/>
        <end position="77"/>
    </location>
</feature>
<keyword evidence="1" id="KW-1133">Transmembrane helix</keyword>
<organism evidence="2 3">
    <name type="scientific">Caenorhabditis tropicalis</name>
    <dbReference type="NCBI Taxonomy" id="1561998"/>
    <lineage>
        <taxon>Eukaryota</taxon>
        <taxon>Metazoa</taxon>
        <taxon>Ecdysozoa</taxon>
        <taxon>Nematoda</taxon>
        <taxon>Chromadorea</taxon>
        <taxon>Rhabditida</taxon>
        <taxon>Rhabditina</taxon>
        <taxon>Rhabditomorpha</taxon>
        <taxon>Rhabditoidea</taxon>
        <taxon>Rhabditidae</taxon>
        <taxon>Peloderinae</taxon>
        <taxon>Caenorhabditis</taxon>
    </lineage>
</organism>
<keyword evidence="1" id="KW-0812">Transmembrane</keyword>
<evidence type="ECO:0000313" key="2">
    <source>
        <dbReference type="Proteomes" id="UP000095282"/>
    </source>
</evidence>
<evidence type="ECO:0000256" key="1">
    <source>
        <dbReference type="SAM" id="Phobius"/>
    </source>
</evidence>
<dbReference type="AlphaFoldDB" id="A0A1I7T9I8"/>
<sequence length="79" mass="9186">MAILHCILVKEHNNPRDIRDIEEVNPRLLRRGVGGLLPLRRREMKKKKKRKKKKKNASVGSHLLLLLQLLVLCDVFLGK</sequence>
<proteinExistence type="predicted"/>
<dbReference type="Proteomes" id="UP000095282">
    <property type="component" value="Unplaced"/>
</dbReference>
<keyword evidence="1" id="KW-0472">Membrane</keyword>
<evidence type="ECO:0000313" key="3">
    <source>
        <dbReference type="WBParaSite" id="Csp11.Scaffold556.g3754.t1"/>
    </source>
</evidence>
<keyword evidence="2" id="KW-1185">Reference proteome</keyword>
<accession>A0A1I7T9I8</accession>
<name>A0A1I7T9I8_9PELO</name>
<dbReference type="WBParaSite" id="Csp11.Scaffold556.g3754.t1">
    <property type="protein sequence ID" value="Csp11.Scaffold556.g3754.t1"/>
    <property type="gene ID" value="Csp11.Scaffold556.g3754"/>
</dbReference>
<protein>
    <submittedName>
        <fullName evidence="3">Uncharacterized protein</fullName>
    </submittedName>
</protein>